<feature type="transmembrane region" description="Helical" evidence="1">
    <location>
        <begin position="110"/>
        <end position="132"/>
    </location>
</feature>
<accession>A0A7X2T9S0</accession>
<organism evidence="2 3">
    <name type="scientific">Pseudoramibacter porci</name>
    <dbReference type="NCBI Taxonomy" id="2606631"/>
    <lineage>
        <taxon>Bacteria</taxon>
        <taxon>Bacillati</taxon>
        <taxon>Bacillota</taxon>
        <taxon>Clostridia</taxon>
        <taxon>Eubacteriales</taxon>
        <taxon>Eubacteriaceae</taxon>
        <taxon>Pseudoramibacter</taxon>
    </lineage>
</organism>
<feature type="transmembrane region" description="Helical" evidence="1">
    <location>
        <begin position="12"/>
        <end position="29"/>
    </location>
</feature>
<feature type="transmembrane region" description="Helical" evidence="1">
    <location>
        <begin position="84"/>
        <end position="104"/>
    </location>
</feature>
<feature type="transmembrane region" description="Helical" evidence="1">
    <location>
        <begin position="49"/>
        <end position="72"/>
    </location>
</feature>
<dbReference type="Pfam" id="PF19700">
    <property type="entry name" value="DUF6198"/>
    <property type="match status" value="1"/>
</dbReference>
<dbReference type="RefSeq" id="WP_154576181.1">
    <property type="nucleotide sequence ID" value="NZ_VUMO01000005.1"/>
</dbReference>
<comment type="caution">
    <text evidence="2">The sequence shown here is derived from an EMBL/GenBank/DDBJ whole genome shotgun (WGS) entry which is preliminary data.</text>
</comment>
<keyword evidence="2" id="KW-0418">Kinase</keyword>
<keyword evidence="3" id="KW-1185">Reference proteome</keyword>
<sequence length="434" mass="48268">MRKNQHLGRRFASYLFGLFIMTIGIAVSVKSDLGVSPVSSIPYTMTCVWGIEMGRATIIFHCFLVLFQIVLLRRHFKIKNLLQIAVGVVFGYFTTFGNWTMHFLPAPSNLVIRLVMVGISSVIVAVGIFFYLPPDIMPLAGEGVMKAVSDVTGIEFSKVKIGFDVSMVVISFATCMVLLHQLGSVGIGTVIAAFLVGNILGVVNRHFGAKRDRWLYPEKTKTAASPKTEPQKSWAITIAREYGSGGRTIGKQIAEDLGIAYYDLEIIHEAAKRSGMTEKILTDNDQIIDRPLAHSLYFWAAGTTQEDELPVIERIFDIQEKIILELAEKAPCVIVGRLGNFILKDKVPSFNVFVSASPDAKIKTVMERDSLDEKAARAKIEKVERERANHCQYFTHQHWKDLSHYDLAIRSDEMGLAETAGMIETAAKAKLHLA</sequence>
<evidence type="ECO:0000313" key="2">
    <source>
        <dbReference type="EMBL" id="MSS19809.1"/>
    </source>
</evidence>
<dbReference type="Pfam" id="PF13189">
    <property type="entry name" value="Cytidylate_kin2"/>
    <property type="match status" value="1"/>
</dbReference>
<keyword evidence="1" id="KW-0472">Membrane</keyword>
<evidence type="ECO:0000256" key="1">
    <source>
        <dbReference type="SAM" id="Phobius"/>
    </source>
</evidence>
<feature type="transmembrane region" description="Helical" evidence="1">
    <location>
        <begin position="185"/>
        <end position="203"/>
    </location>
</feature>
<proteinExistence type="predicted"/>
<dbReference type="EMBL" id="VUMO01000005">
    <property type="protein sequence ID" value="MSS19809.1"/>
    <property type="molecule type" value="Genomic_DNA"/>
</dbReference>
<dbReference type="PANTHER" id="PTHR40078">
    <property type="entry name" value="INTEGRAL MEMBRANE PROTEIN-RELATED"/>
    <property type="match status" value="1"/>
</dbReference>
<dbReference type="InterPro" id="IPR027417">
    <property type="entry name" value="P-loop_NTPase"/>
</dbReference>
<dbReference type="SUPFAM" id="SSF52540">
    <property type="entry name" value="P-loop containing nucleoside triphosphate hydrolases"/>
    <property type="match status" value="1"/>
</dbReference>
<evidence type="ECO:0000313" key="3">
    <source>
        <dbReference type="Proteomes" id="UP000461754"/>
    </source>
</evidence>
<keyword evidence="1" id="KW-0812">Transmembrane</keyword>
<dbReference type="PANTHER" id="PTHR40078:SF1">
    <property type="entry name" value="INTEGRAL MEMBRANE PROTEIN"/>
    <property type="match status" value="1"/>
</dbReference>
<gene>
    <name evidence="2" type="ORF">FYJ52_05260</name>
</gene>
<dbReference type="Gene3D" id="3.40.50.300">
    <property type="entry name" value="P-loop containing nucleotide triphosphate hydrolases"/>
    <property type="match status" value="1"/>
</dbReference>
<dbReference type="Proteomes" id="UP000461754">
    <property type="component" value="Unassembled WGS sequence"/>
</dbReference>
<keyword evidence="1" id="KW-1133">Transmembrane helix</keyword>
<name>A0A7X2T9S0_9FIRM</name>
<dbReference type="AlphaFoldDB" id="A0A7X2T9S0"/>
<keyword evidence="2" id="KW-0808">Transferase</keyword>
<protein>
    <submittedName>
        <fullName evidence="2">Cytidylate kinase family protein</fullName>
    </submittedName>
</protein>
<dbReference type="InterPro" id="IPR038750">
    <property type="entry name" value="YczE/YyaS-like"/>
</dbReference>
<reference evidence="2 3" key="1">
    <citation type="submission" date="2019-08" db="EMBL/GenBank/DDBJ databases">
        <title>In-depth cultivation of the pig gut microbiome towards novel bacterial diversity and tailored functional studies.</title>
        <authorList>
            <person name="Wylensek D."/>
            <person name="Hitch T.C.A."/>
            <person name="Clavel T."/>
        </authorList>
    </citation>
    <scope>NUCLEOTIDE SEQUENCE [LARGE SCALE GENOMIC DNA]</scope>
    <source>
        <strain evidence="2 3">RF-744-FAT-4</strain>
    </source>
</reference>
<dbReference type="GO" id="GO:0016301">
    <property type="term" value="F:kinase activity"/>
    <property type="evidence" value="ECO:0007669"/>
    <property type="project" value="UniProtKB-KW"/>
</dbReference>